<evidence type="ECO:0000256" key="3">
    <source>
        <dbReference type="SAM" id="Phobius"/>
    </source>
</evidence>
<evidence type="ECO:0000256" key="1">
    <source>
        <dbReference type="ARBA" id="ARBA00023015"/>
    </source>
</evidence>
<dbReference type="EMBL" id="CP150496">
    <property type="protein sequence ID" value="WYW56269.1"/>
    <property type="molecule type" value="Genomic_DNA"/>
</dbReference>
<dbReference type="Proteomes" id="UP001491088">
    <property type="component" value="Chromosome"/>
</dbReference>
<dbReference type="PANTHER" id="PTHR47893:SF1">
    <property type="entry name" value="REGULATORY PROTEIN PCHR"/>
    <property type="match status" value="1"/>
</dbReference>
<keyword evidence="3" id="KW-0472">Membrane</keyword>
<keyword evidence="3" id="KW-1133">Transmembrane helix</keyword>
<keyword evidence="2" id="KW-0804">Transcription</keyword>
<dbReference type="RefSeq" id="WP_340934119.1">
    <property type="nucleotide sequence ID" value="NZ_CP150496.1"/>
</dbReference>
<evidence type="ECO:0000313" key="7">
    <source>
        <dbReference type="Proteomes" id="UP001491088"/>
    </source>
</evidence>
<dbReference type="SUPFAM" id="SSF48452">
    <property type="entry name" value="TPR-like"/>
    <property type="match status" value="1"/>
</dbReference>
<feature type="chain" id="PRO_5045113320" evidence="4">
    <location>
        <begin position="22"/>
        <end position="562"/>
    </location>
</feature>
<sequence>MKIVLYITSFLLFLGSFNTIAQNSKKFENYTFDELSDKYYEYKFTDSIKAKKFANFYFNKAVKEKDIVNAISGKYYLREVHKNDSIYIDYLDSIINISKSNPTKMFPALAYYQKTFFYYNNEKTNECLKNCLLGFKYLKQNKNDSLKYLFQIKLASIKTLTRKINESNKILLEIIDENNLKHNIINSENYFITLFNISRNYLKLKINDSSRYYNKKALQFSKSIKDSLLIGYSLNNQGLIHYYEKEYLKSIKYYSKSLPYLIEDENYRAIFDAYNLIAKSYIKLNKTKKALKYNLLIDSLYQKQKITFYAQKNSYSFLIKYYKNNQDIKNQLKYINKYLKVDSILNVRNKNLSKTFTEEYDRPKLIAEKQKIISELNNEVSFYKKSRIYIAIVLILSFILFLYQFRKRKKQEQKFDNLTIKLKNKKVVENSVNSNTNTQKNLSETIITELLAKLDSFEQQPENFTNNKLTLSILAKELETNSNYLSKVINQKKGCNFSTYLRKLRIDYALDLLEKDATIRKFSIDAIAKEVGFKNAETFSKAFFKETELNPSFYIKQLEKKG</sequence>
<dbReference type="PANTHER" id="PTHR47893">
    <property type="entry name" value="REGULATORY PROTEIN PCHR"/>
    <property type="match status" value="1"/>
</dbReference>
<gene>
    <name evidence="6" type="ORF">WG950_03180</name>
</gene>
<dbReference type="Pfam" id="PF12833">
    <property type="entry name" value="HTH_18"/>
    <property type="match status" value="1"/>
</dbReference>
<feature type="signal peptide" evidence="4">
    <location>
        <begin position="1"/>
        <end position="21"/>
    </location>
</feature>
<evidence type="ECO:0000313" key="6">
    <source>
        <dbReference type="EMBL" id="WYW56269.1"/>
    </source>
</evidence>
<name>A0ABZ2TWA7_9FLAO</name>
<reference evidence="6 7" key="1">
    <citation type="submission" date="2024-03" db="EMBL/GenBank/DDBJ databases">
        <authorList>
            <person name="Cao K."/>
        </authorList>
    </citation>
    <scope>NUCLEOTIDE SEQUENCE [LARGE SCALE GENOMIC DNA]</scope>
    <source>
        <strain evidence="6 7">MCCC 1K00696</strain>
    </source>
</reference>
<dbReference type="Gene3D" id="1.10.10.60">
    <property type="entry name" value="Homeodomain-like"/>
    <property type="match status" value="2"/>
</dbReference>
<dbReference type="InterPro" id="IPR053142">
    <property type="entry name" value="PchR_regulatory_protein"/>
</dbReference>
<keyword evidence="7" id="KW-1185">Reference proteome</keyword>
<dbReference type="InterPro" id="IPR011990">
    <property type="entry name" value="TPR-like_helical_dom_sf"/>
</dbReference>
<feature type="domain" description="HTH araC/xylS-type" evidence="5">
    <location>
        <begin position="462"/>
        <end position="557"/>
    </location>
</feature>
<evidence type="ECO:0000256" key="2">
    <source>
        <dbReference type="ARBA" id="ARBA00023163"/>
    </source>
</evidence>
<protein>
    <submittedName>
        <fullName evidence="6">Helix-turn-helix domain-containing protein</fullName>
    </submittedName>
</protein>
<dbReference type="Gene3D" id="1.25.40.10">
    <property type="entry name" value="Tetratricopeptide repeat domain"/>
    <property type="match status" value="1"/>
</dbReference>
<keyword evidence="3" id="KW-0812">Transmembrane</keyword>
<evidence type="ECO:0000256" key="4">
    <source>
        <dbReference type="SAM" id="SignalP"/>
    </source>
</evidence>
<evidence type="ECO:0000259" key="5">
    <source>
        <dbReference type="PROSITE" id="PS01124"/>
    </source>
</evidence>
<organism evidence="6 7">
    <name type="scientific">Polaribacter marinaquae</name>
    <dbReference type="NCBI Taxonomy" id="1642819"/>
    <lineage>
        <taxon>Bacteria</taxon>
        <taxon>Pseudomonadati</taxon>
        <taxon>Bacteroidota</taxon>
        <taxon>Flavobacteriia</taxon>
        <taxon>Flavobacteriales</taxon>
        <taxon>Flavobacteriaceae</taxon>
    </lineage>
</organism>
<dbReference type="SUPFAM" id="SSF46689">
    <property type="entry name" value="Homeodomain-like"/>
    <property type="match status" value="1"/>
</dbReference>
<dbReference type="PROSITE" id="PS01124">
    <property type="entry name" value="HTH_ARAC_FAMILY_2"/>
    <property type="match status" value="1"/>
</dbReference>
<dbReference type="InterPro" id="IPR009057">
    <property type="entry name" value="Homeodomain-like_sf"/>
</dbReference>
<dbReference type="SMART" id="SM00342">
    <property type="entry name" value="HTH_ARAC"/>
    <property type="match status" value="1"/>
</dbReference>
<proteinExistence type="predicted"/>
<accession>A0ABZ2TWA7</accession>
<keyword evidence="1" id="KW-0805">Transcription regulation</keyword>
<dbReference type="InterPro" id="IPR018060">
    <property type="entry name" value="HTH_AraC"/>
</dbReference>
<keyword evidence="4" id="KW-0732">Signal</keyword>
<feature type="transmembrane region" description="Helical" evidence="3">
    <location>
        <begin position="388"/>
        <end position="405"/>
    </location>
</feature>